<reference evidence="3" key="1">
    <citation type="submission" date="2019-04" db="EMBL/GenBank/DDBJ databases">
        <title>Friends and foes A comparative genomics studyof 23 Aspergillus species from section Flavi.</title>
        <authorList>
            <consortium name="DOE Joint Genome Institute"/>
            <person name="Kjaerbolling I."/>
            <person name="Vesth T."/>
            <person name="Frisvad J.C."/>
            <person name="Nybo J.L."/>
            <person name="Theobald S."/>
            <person name="Kildgaard S."/>
            <person name="Isbrandt T."/>
            <person name="Kuo A."/>
            <person name="Sato A."/>
            <person name="Lyhne E.K."/>
            <person name="Kogle M.E."/>
            <person name="Wiebenga A."/>
            <person name="Kun R.S."/>
            <person name="Lubbers R.J."/>
            <person name="Makela M.R."/>
            <person name="Barry K."/>
            <person name="Chovatia M."/>
            <person name="Clum A."/>
            <person name="Daum C."/>
            <person name="Haridas S."/>
            <person name="He G."/>
            <person name="LaButti K."/>
            <person name="Lipzen A."/>
            <person name="Mondo S."/>
            <person name="Riley R."/>
            <person name="Salamov A."/>
            <person name="Simmons B.A."/>
            <person name="Magnuson J.K."/>
            <person name="Henrissat B."/>
            <person name="Mortensen U.H."/>
            <person name="Larsen T.O."/>
            <person name="Devries R.P."/>
            <person name="Grigoriev I.V."/>
            <person name="Machida M."/>
            <person name="Baker S.E."/>
            <person name="Andersen M.R."/>
        </authorList>
    </citation>
    <scope>NUCLEOTIDE SEQUENCE [LARGE SCALE GENOMIC DNA]</scope>
    <source>
        <strain evidence="3">CBS 553.77</strain>
    </source>
</reference>
<dbReference type="SUPFAM" id="SSF53474">
    <property type="entry name" value="alpha/beta-Hydrolases"/>
    <property type="match status" value="1"/>
</dbReference>
<gene>
    <name evidence="2" type="ORF">BDV28DRAFT_47702</name>
</gene>
<accession>A0A5N6YX86</accession>
<dbReference type="InterPro" id="IPR000073">
    <property type="entry name" value="AB_hydrolase_1"/>
</dbReference>
<dbReference type="EMBL" id="ML739251">
    <property type="protein sequence ID" value="KAE8350051.1"/>
    <property type="molecule type" value="Genomic_DNA"/>
</dbReference>
<evidence type="ECO:0000313" key="2">
    <source>
        <dbReference type="EMBL" id="KAE8350051.1"/>
    </source>
</evidence>
<evidence type="ECO:0000313" key="3">
    <source>
        <dbReference type="Proteomes" id="UP000327118"/>
    </source>
</evidence>
<evidence type="ECO:0000259" key="1">
    <source>
        <dbReference type="Pfam" id="PF12697"/>
    </source>
</evidence>
<dbReference type="InterPro" id="IPR029058">
    <property type="entry name" value="AB_hydrolase_fold"/>
</dbReference>
<dbReference type="GO" id="GO:0016020">
    <property type="term" value="C:membrane"/>
    <property type="evidence" value="ECO:0007669"/>
    <property type="project" value="TreeGrafter"/>
</dbReference>
<dbReference type="PANTHER" id="PTHR43798:SF33">
    <property type="entry name" value="HYDROLASE, PUTATIVE (AFU_ORTHOLOGUE AFUA_2G14860)-RELATED"/>
    <property type="match status" value="1"/>
</dbReference>
<keyword evidence="3" id="KW-1185">Reference proteome</keyword>
<dbReference type="Gene3D" id="3.40.50.1820">
    <property type="entry name" value="alpha/beta hydrolase"/>
    <property type="match status" value="1"/>
</dbReference>
<keyword evidence="2" id="KW-0378">Hydrolase</keyword>
<feature type="domain" description="AB hydrolase-1" evidence="1">
    <location>
        <begin position="33"/>
        <end position="307"/>
    </location>
</feature>
<name>A0A5N6YX86_9EURO</name>
<proteinExistence type="predicted"/>
<dbReference type="GO" id="GO:0016787">
    <property type="term" value="F:hydrolase activity"/>
    <property type="evidence" value="ECO:0007669"/>
    <property type="project" value="UniProtKB-KW"/>
</dbReference>
<dbReference type="Proteomes" id="UP000327118">
    <property type="component" value="Unassembled WGS sequence"/>
</dbReference>
<organism evidence="2 3">
    <name type="scientific">Aspergillus coremiiformis</name>
    <dbReference type="NCBI Taxonomy" id="138285"/>
    <lineage>
        <taxon>Eukaryota</taxon>
        <taxon>Fungi</taxon>
        <taxon>Dikarya</taxon>
        <taxon>Ascomycota</taxon>
        <taxon>Pezizomycotina</taxon>
        <taxon>Eurotiomycetes</taxon>
        <taxon>Eurotiomycetidae</taxon>
        <taxon>Eurotiales</taxon>
        <taxon>Aspergillaceae</taxon>
        <taxon>Aspergillus</taxon>
        <taxon>Aspergillus subgen. Circumdati</taxon>
    </lineage>
</organism>
<dbReference type="OrthoDB" id="3466836at2759"/>
<protein>
    <submittedName>
        <fullName evidence="2">Alpha/beta-hydrolase</fullName>
    </submittedName>
</protein>
<dbReference type="AlphaFoldDB" id="A0A5N6YX86"/>
<dbReference type="Pfam" id="PF12697">
    <property type="entry name" value="Abhydrolase_6"/>
    <property type="match status" value="1"/>
</dbReference>
<sequence>MAEFQFTALATKPTAQICYTFHPPVSTRAPLLIVFINGLGIPQASWMPSIAKFKGLRQNTSIPALLNYDRFGQGQTTDRDPQDAAAADPTHGHDFISAVKDLRQLIAQIALANLGIPEVDTVSLILVGNSIGGPLARLYAQQYPRTVAGLLFLDSNLANSDFVSIFPDPDADGFDPATLPPDVTPQSLRTTREGVRRIFHPDVGSKEGLSRRNLRDLLPASDTPVLHGPGDRGPFVTVLGHDFEVFAEESSKMGFPKPLVMAYLNPAWHQYNEGLTKITEPGRSKGPLLAPGAGHFIQKDNPEFVARELDEIVSKIL</sequence>
<dbReference type="InterPro" id="IPR050266">
    <property type="entry name" value="AB_hydrolase_sf"/>
</dbReference>
<dbReference type="PANTHER" id="PTHR43798">
    <property type="entry name" value="MONOACYLGLYCEROL LIPASE"/>
    <property type="match status" value="1"/>
</dbReference>